<feature type="region of interest" description="Disordered" evidence="7">
    <location>
        <begin position="144"/>
        <end position="260"/>
    </location>
</feature>
<dbReference type="Gramene" id="ERN17549">
    <property type="protein sequence ID" value="ERN17549"/>
    <property type="gene ID" value="AMTR_s00059p00120360"/>
</dbReference>
<feature type="region of interest" description="Disordered" evidence="7">
    <location>
        <begin position="95"/>
        <end position="116"/>
    </location>
</feature>
<feature type="compositionally biased region" description="Pro residues" evidence="7">
    <location>
        <begin position="151"/>
        <end position="160"/>
    </location>
</feature>
<feature type="compositionally biased region" description="Low complexity" evidence="7">
    <location>
        <begin position="212"/>
        <end position="227"/>
    </location>
</feature>
<gene>
    <name evidence="9" type="ORF">AMTR_s00059p00120360</name>
</gene>
<organism evidence="9 10">
    <name type="scientific">Amborella trichopoda</name>
    <dbReference type="NCBI Taxonomy" id="13333"/>
    <lineage>
        <taxon>Eukaryota</taxon>
        <taxon>Viridiplantae</taxon>
        <taxon>Streptophyta</taxon>
        <taxon>Embryophyta</taxon>
        <taxon>Tracheophyta</taxon>
        <taxon>Spermatophyta</taxon>
        <taxon>Magnoliopsida</taxon>
        <taxon>Amborellales</taxon>
        <taxon>Amborellaceae</taxon>
        <taxon>Amborella</taxon>
    </lineage>
</organism>
<feature type="compositionally biased region" description="Basic residues" evidence="7">
    <location>
        <begin position="237"/>
        <end position="259"/>
    </location>
</feature>
<evidence type="ECO:0000256" key="1">
    <source>
        <dbReference type="ARBA" id="ARBA00004123"/>
    </source>
</evidence>
<evidence type="ECO:0000256" key="3">
    <source>
        <dbReference type="ARBA" id="ARBA00023015"/>
    </source>
</evidence>
<dbReference type="OrthoDB" id="1928390at2759"/>
<dbReference type="PROSITE" id="PS51754">
    <property type="entry name" value="OVATE"/>
    <property type="match status" value="1"/>
</dbReference>
<feature type="compositionally biased region" description="Basic residues" evidence="7">
    <location>
        <begin position="174"/>
        <end position="190"/>
    </location>
</feature>
<keyword evidence="10" id="KW-1185">Reference proteome</keyword>
<protein>
    <recommendedName>
        <fullName evidence="6">Transcription repressor</fullName>
    </recommendedName>
    <alternativeName>
        <fullName evidence="6">Ovate family protein</fullName>
    </alternativeName>
</protein>
<keyword evidence="3 6" id="KW-0805">Transcription regulation</keyword>
<sequence>MARRLKLRISRVFPSFQSCRSTKPSSLPESPVPAREFRRVCLSPVNPKVIDIDFPVICSDIPAVSQDFPAVYERPRPRSLRQQISRAAVSVSCGCRSSRSNRPFSPENRYPGSSRSEYRWKKEEKWHVVAKVQEEKARIKISGHFSSNDLCPPPASPATPSPVNSCFRLQEIKVRKKRRNPKMSSKKHRPSTSSADSGWFSSEDDETEALFSSKSLSSDSSDLSHLHSIQESPISSVRRRKSHRRKVLSKRSHRRKRPVLKASDFPAVLQEFGAGNETESDFPSKNSSFRREDETESDFPVKTSDFRREGDETESDYLAKNSDFRQELPANVAGKVGQSFAVVKRSDDPYGDFRNSMVEMILEKQMFDAKDLEQLLHCFLSLNAPRHHAIIVKVFSEIWEALFCNSREQIDGPDRPRYGRRGDLGRPVQACG</sequence>
<name>U5D551_AMBTC</name>
<comment type="function">
    <text evidence="6">Transcriptional repressor that regulates multiple aspects of plant growth and development.</text>
</comment>
<evidence type="ECO:0000256" key="5">
    <source>
        <dbReference type="ARBA" id="ARBA00023242"/>
    </source>
</evidence>
<feature type="compositionally biased region" description="Polar residues" evidence="7">
    <location>
        <begin position="191"/>
        <end position="200"/>
    </location>
</feature>
<dbReference type="PANTHER" id="PTHR33057:SF224">
    <property type="entry name" value="TRANSCRIPTION REPRESSOR"/>
    <property type="match status" value="1"/>
</dbReference>
<reference evidence="10" key="1">
    <citation type="journal article" date="2013" name="Science">
        <title>The Amborella genome and the evolution of flowering plants.</title>
        <authorList>
            <consortium name="Amborella Genome Project"/>
        </authorList>
    </citation>
    <scope>NUCLEOTIDE SEQUENCE [LARGE SCALE GENOMIC DNA]</scope>
</reference>
<comment type="subcellular location">
    <subcellularLocation>
        <location evidence="1 6">Nucleus</location>
    </subcellularLocation>
</comment>
<dbReference type="NCBIfam" id="TIGR01568">
    <property type="entry name" value="A_thal_3678"/>
    <property type="match status" value="1"/>
</dbReference>
<evidence type="ECO:0000256" key="4">
    <source>
        <dbReference type="ARBA" id="ARBA00023163"/>
    </source>
</evidence>
<evidence type="ECO:0000256" key="2">
    <source>
        <dbReference type="ARBA" id="ARBA00022491"/>
    </source>
</evidence>
<dbReference type="eggNOG" id="ENOG502QSY1">
    <property type="taxonomic scope" value="Eukaryota"/>
</dbReference>
<dbReference type="InterPro" id="IPR038933">
    <property type="entry name" value="Ovate"/>
</dbReference>
<dbReference type="Pfam" id="PF04844">
    <property type="entry name" value="Ovate"/>
    <property type="match status" value="1"/>
</dbReference>
<dbReference type="STRING" id="13333.U5D551"/>
<evidence type="ECO:0000313" key="9">
    <source>
        <dbReference type="EMBL" id="ERN17549.1"/>
    </source>
</evidence>
<accession>U5D551</accession>
<evidence type="ECO:0000313" key="10">
    <source>
        <dbReference type="Proteomes" id="UP000017836"/>
    </source>
</evidence>
<keyword evidence="5 6" id="KW-0539">Nucleus</keyword>
<evidence type="ECO:0000256" key="6">
    <source>
        <dbReference type="RuleBase" id="RU367028"/>
    </source>
</evidence>
<dbReference type="KEGG" id="atr:18445894"/>
<proteinExistence type="predicted"/>
<evidence type="ECO:0000259" key="8">
    <source>
        <dbReference type="PROSITE" id="PS51754"/>
    </source>
</evidence>
<dbReference type="EMBL" id="KI392312">
    <property type="protein sequence ID" value="ERN17549.1"/>
    <property type="molecule type" value="Genomic_DNA"/>
</dbReference>
<dbReference type="PANTHER" id="PTHR33057">
    <property type="entry name" value="TRANSCRIPTION REPRESSOR OFP7-RELATED"/>
    <property type="match status" value="1"/>
</dbReference>
<keyword evidence="2 6" id="KW-0678">Repressor</keyword>
<dbReference type="OMA" id="YHEDIDI"/>
<dbReference type="GO" id="GO:0005634">
    <property type="term" value="C:nucleus"/>
    <property type="evidence" value="ECO:0007669"/>
    <property type="project" value="UniProtKB-SubCell"/>
</dbReference>
<dbReference type="GO" id="GO:0045892">
    <property type="term" value="P:negative regulation of DNA-templated transcription"/>
    <property type="evidence" value="ECO:0007669"/>
    <property type="project" value="UniProtKB-UniRule"/>
</dbReference>
<dbReference type="InterPro" id="IPR006458">
    <property type="entry name" value="Ovate_C"/>
</dbReference>
<dbReference type="Proteomes" id="UP000017836">
    <property type="component" value="Unassembled WGS sequence"/>
</dbReference>
<keyword evidence="4 6" id="KW-0804">Transcription</keyword>
<feature type="region of interest" description="Disordered" evidence="7">
    <location>
        <begin position="272"/>
        <end position="315"/>
    </location>
</feature>
<feature type="domain" description="OVATE" evidence="8">
    <location>
        <begin position="342"/>
        <end position="401"/>
    </location>
</feature>
<dbReference type="AlphaFoldDB" id="U5D551"/>
<evidence type="ECO:0000256" key="7">
    <source>
        <dbReference type="SAM" id="MobiDB-lite"/>
    </source>
</evidence>
<dbReference type="HOGENOM" id="CLU_059469_0_0_1"/>